<reference evidence="2" key="1">
    <citation type="submission" date="2020-08" db="EMBL/GenBank/DDBJ databases">
        <title>Multicomponent nature underlies the extraordinary mechanical properties of spider dragline silk.</title>
        <authorList>
            <person name="Kono N."/>
            <person name="Nakamura H."/>
            <person name="Mori M."/>
            <person name="Yoshida Y."/>
            <person name="Ohtoshi R."/>
            <person name="Malay A.D."/>
            <person name="Moran D.A.P."/>
            <person name="Tomita M."/>
            <person name="Numata K."/>
            <person name="Arakawa K."/>
        </authorList>
    </citation>
    <scope>NUCLEOTIDE SEQUENCE</scope>
</reference>
<feature type="transmembrane region" description="Helical" evidence="1">
    <location>
        <begin position="246"/>
        <end position="273"/>
    </location>
</feature>
<accession>A0A8X6URY1</accession>
<gene>
    <name evidence="2" type="primary">AVEN_119040_1</name>
    <name evidence="2" type="ORF">NPIL_351731</name>
</gene>
<sequence length="449" mass="51591">MAANMKDFLAKKRAQKTVLTKLKQKLSEPNLSLSELELLRVKFKNLQDELNSIFDSIINLSDEVMSKKNNLESSSVNSVSEYSVVSLPKISYPHSREKYVFEILDSCIYVDDLTTGANDLIEALKLSRGVKEIMSKANMNLRKWVLNYINLVKESEDEKYDIHPILNDSNVPKLKVLGIQFVHNCRSKNKKAGSLKVEKIGLAEEFLVKYEQRVLSGARMSVHEIITNSSLISEQFKGYMCYLVDVYYMLFDLMFGGLYFTFCGYFSFVCYCIKLLFREFVLRSEILIQRDDYYTVIQIYREVNQMMISVDAFISYCVFINVVGGMSALFWSWFNFVVTPKEDFLSFSYLSLMAMGLTARLLLIMLSASSTNQAAEVPRSIIASLPGWFPRQYKKVKIYVRKEFKHPAPALTLWKIYKIDKSLLIRAIGMLITYGIILGTLGTVKESTK</sequence>
<dbReference type="AlphaFoldDB" id="A0A8X6URY1"/>
<evidence type="ECO:0000256" key="1">
    <source>
        <dbReference type="SAM" id="Phobius"/>
    </source>
</evidence>
<dbReference type="EMBL" id="BMAW01132115">
    <property type="protein sequence ID" value="GFU42090.1"/>
    <property type="molecule type" value="Genomic_DNA"/>
</dbReference>
<organism evidence="2 3">
    <name type="scientific">Nephila pilipes</name>
    <name type="common">Giant wood spider</name>
    <name type="synonym">Nephila maculata</name>
    <dbReference type="NCBI Taxonomy" id="299642"/>
    <lineage>
        <taxon>Eukaryota</taxon>
        <taxon>Metazoa</taxon>
        <taxon>Ecdysozoa</taxon>
        <taxon>Arthropoda</taxon>
        <taxon>Chelicerata</taxon>
        <taxon>Arachnida</taxon>
        <taxon>Araneae</taxon>
        <taxon>Araneomorphae</taxon>
        <taxon>Entelegynae</taxon>
        <taxon>Araneoidea</taxon>
        <taxon>Nephilidae</taxon>
        <taxon>Nephila</taxon>
    </lineage>
</organism>
<proteinExistence type="predicted"/>
<keyword evidence="1" id="KW-0472">Membrane</keyword>
<evidence type="ECO:0000313" key="3">
    <source>
        <dbReference type="Proteomes" id="UP000887013"/>
    </source>
</evidence>
<evidence type="ECO:0000313" key="2">
    <source>
        <dbReference type="EMBL" id="GFU42090.1"/>
    </source>
</evidence>
<dbReference type="Proteomes" id="UP000887013">
    <property type="component" value="Unassembled WGS sequence"/>
</dbReference>
<keyword evidence="1" id="KW-1133">Transmembrane helix</keyword>
<feature type="transmembrane region" description="Helical" evidence="1">
    <location>
        <begin position="423"/>
        <end position="444"/>
    </location>
</feature>
<keyword evidence="1" id="KW-0812">Transmembrane</keyword>
<comment type="caution">
    <text evidence="2">The sequence shown here is derived from an EMBL/GenBank/DDBJ whole genome shotgun (WGS) entry which is preliminary data.</text>
</comment>
<keyword evidence="3" id="KW-1185">Reference proteome</keyword>
<name>A0A8X6URY1_NEPPI</name>
<protein>
    <submittedName>
        <fullName evidence="2">Uncharacterized protein</fullName>
    </submittedName>
</protein>
<feature type="transmembrane region" description="Helical" evidence="1">
    <location>
        <begin position="313"/>
        <end position="334"/>
    </location>
</feature>
<feature type="transmembrane region" description="Helical" evidence="1">
    <location>
        <begin position="346"/>
        <end position="366"/>
    </location>
</feature>